<accession>A0A6A5R9P5</accession>
<dbReference type="RefSeq" id="XP_033444496.1">
    <property type="nucleotide sequence ID" value="XM_033593893.1"/>
</dbReference>
<organism evidence="1 2">
    <name type="scientific">Didymella exigua CBS 183.55</name>
    <dbReference type="NCBI Taxonomy" id="1150837"/>
    <lineage>
        <taxon>Eukaryota</taxon>
        <taxon>Fungi</taxon>
        <taxon>Dikarya</taxon>
        <taxon>Ascomycota</taxon>
        <taxon>Pezizomycotina</taxon>
        <taxon>Dothideomycetes</taxon>
        <taxon>Pleosporomycetidae</taxon>
        <taxon>Pleosporales</taxon>
        <taxon>Pleosporineae</taxon>
        <taxon>Didymellaceae</taxon>
        <taxon>Didymella</taxon>
    </lineage>
</organism>
<protein>
    <submittedName>
        <fullName evidence="1">Uncharacterized protein</fullName>
    </submittedName>
</protein>
<evidence type="ECO:0000313" key="2">
    <source>
        <dbReference type="Proteomes" id="UP000800082"/>
    </source>
</evidence>
<feature type="non-terminal residue" evidence="1">
    <location>
        <position position="78"/>
    </location>
</feature>
<dbReference type="EMBL" id="ML978995">
    <property type="protein sequence ID" value="KAF1924243.1"/>
    <property type="molecule type" value="Genomic_DNA"/>
</dbReference>
<keyword evidence="2" id="KW-1185">Reference proteome</keyword>
<proteinExistence type="predicted"/>
<dbReference type="AlphaFoldDB" id="A0A6A5R9P5"/>
<sequence length="78" mass="9039">MAQPTYRDPTTVLRDQADWTGWLAQLQARCLSRNIWDKINPKTTTPLLSKPLSPRAPTRLAEWVYSNVLRGYPPKPYQ</sequence>
<dbReference type="Proteomes" id="UP000800082">
    <property type="component" value="Unassembled WGS sequence"/>
</dbReference>
<reference evidence="1" key="1">
    <citation type="journal article" date="2020" name="Stud. Mycol.">
        <title>101 Dothideomycetes genomes: a test case for predicting lifestyles and emergence of pathogens.</title>
        <authorList>
            <person name="Haridas S."/>
            <person name="Albert R."/>
            <person name="Binder M."/>
            <person name="Bloem J."/>
            <person name="Labutti K."/>
            <person name="Salamov A."/>
            <person name="Andreopoulos B."/>
            <person name="Baker S."/>
            <person name="Barry K."/>
            <person name="Bills G."/>
            <person name="Bluhm B."/>
            <person name="Cannon C."/>
            <person name="Castanera R."/>
            <person name="Culley D."/>
            <person name="Daum C."/>
            <person name="Ezra D."/>
            <person name="Gonzalez J."/>
            <person name="Henrissat B."/>
            <person name="Kuo A."/>
            <person name="Liang C."/>
            <person name="Lipzen A."/>
            <person name="Lutzoni F."/>
            <person name="Magnuson J."/>
            <person name="Mondo S."/>
            <person name="Nolan M."/>
            <person name="Ohm R."/>
            <person name="Pangilinan J."/>
            <person name="Park H.-J."/>
            <person name="Ramirez L."/>
            <person name="Alfaro M."/>
            <person name="Sun H."/>
            <person name="Tritt A."/>
            <person name="Yoshinaga Y."/>
            <person name="Zwiers L.-H."/>
            <person name="Turgeon B."/>
            <person name="Goodwin S."/>
            <person name="Spatafora J."/>
            <person name="Crous P."/>
            <person name="Grigoriev I."/>
        </authorList>
    </citation>
    <scope>NUCLEOTIDE SEQUENCE</scope>
    <source>
        <strain evidence="1">CBS 183.55</strain>
    </source>
</reference>
<dbReference type="GeneID" id="54351561"/>
<name>A0A6A5R9P5_9PLEO</name>
<gene>
    <name evidence="1" type="ORF">M421DRAFT_424881</name>
</gene>
<evidence type="ECO:0000313" key="1">
    <source>
        <dbReference type="EMBL" id="KAF1924243.1"/>
    </source>
</evidence>
<dbReference type="OrthoDB" id="4951733at2759"/>